<dbReference type="GO" id="GO:0005524">
    <property type="term" value="F:ATP binding"/>
    <property type="evidence" value="ECO:0007669"/>
    <property type="project" value="UniProtKB-UniRule"/>
</dbReference>
<evidence type="ECO:0000313" key="10">
    <source>
        <dbReference type="Proteomes" id="UP000176583"/>
    </source>
</evidence>
<evidence type="ECO:0000259" key="8">
    <source>
        <dbReference type="PROSITE" id="PS51880"/>
    </source>
</evidence>
<keyword evidence="5" id="KW-0460">Magnesium</keyword>
<dbReference type="PANTHER" id="PTHR23305:SF18">
    <property type="entry name" value="OBG-TYPE G DOMAIN-CONTAINING PROTEIN"/>
    <property type="match status" value="1"/>
</dbReference>
<comment type="caution">
    <text evidence="9">The sequence shown here is derived from an EMBL/GenBank/DDBJ whole genome shotgun (WGS) entry which is preliminary data.</text>
</comment>
<dbReference type="InterPro" id="IPR012675">
    <property type="entry name" value="Beta-grasp_dom_sf"/>
</dbReference>
<dbReference type="HAMAP" id="MF_00944">
    <property type="entry name" value="YchF_OLA1_ATPase"/>
    <property type="match status" value="1"/>
</dbReference>
<dbReference type="GO" id="GO:0005525">
    <property type="term" value="F:GTP binding"/>
    <property type="evidence" value="ECO:0007669"/>
    <property type="project" value="InterPro"/>
</dbReference>
<accession>A0A1F4UIU9</accession>
<feature type="domain" description="TGS" evidence="8">
    <location>
        <begin position="282"/>
        <end position="365"/>
    </location>
</feature>
<dbReference type="InterPro" id="IPR012676">
    <property type="entry name" value="TGS-like"/>
</dbReference>
<comment type="cofactor">
    <cofactor evidence="1">
        <name>Mg(2+)</name>
        <dbReference type="ChEBI" id="CHEBI:18420"/>
    </cofactor>
</comment>
<keyword evidence="4 6" id="KW-0067">ATP-binding</keyword>
<dbReference type="FunFam" id="3.10.20.30:FF:000001">
    <property type="entry name" value="Ribosome-binding ATPase YchF"/>
    <property type="match status" value="1"/>
</dbReference>
<proteinExistence type="inferred from homology"/>
<gene>
    <name evidence="6" type="primary">ychF</name>
    <name evidence="9" type="ORF">A2V54_03585</name>
</gene>
<comment type="function">
    <text evidence="6">ATPase that binds to both the 70S ribosome and the 50S ribosomal subunit in a nucleotide-independent manner.</text>
</comment>
<dbReference type="InterPro" id="IPR027417">
    <property type="entry name" value="P-loop_NTPase"/>
</dbReference>
<dbReference type="Gene3D" id="3.10.20.30">
    <property type="match status" value="1"/>
</dbReference>
<dbReference type="InterPro" id="IPR004095">
    <property type="entry name" value="TGS"/>
</dbReference>
<dbReference type="InterPro" id="IPR023192">
    <property type="entry name" value="TGS-like_dom_sf"/>
</dbReference>
<protein>
    <recommendedName>
        <fullName evidence="6">Ribosome-binding ATPase YchF</fullName>
    </recommendedName>
</protein>
<keyword evidence="3 6" id="KW-0547">Nucleotide-binding</keyword>
<evidence type="ECO:0000256" key="3">
    <source>
        <dbReference type="ARBA" id="ARBA00022741"/>
    </source>
</evidence>
<dbReference type="STRING" id="1802613.A2V54_03585"/>
<dbReference type="PIRSF" id="PIRSF006641">
    <property type="entry name" value="CHP00092"/>
    <property type="match status" value="1"/>
</dbReference>
<comment type="similarity">
    <text evidence="6">Belongs to the TRAFAC class OBG-HflX-like GTPase superfamily. OBG GTPase family. YchF/OLA1 subfamily.</text>
</comment>
<dbReference type="InterPro" id="IPR006073">
    <property type="entry name" value="GTP-bd"/>
</dbReference>
<dbReference type="EMBL" id="MEUW01000007">
    <property type="protein sequence ID" value="OGC44847.1"/>
    <property type="molecule type" value="Genomic_DNA"/>
</dbReference>
<dbReference type="Pfam" id="PF06071">
    <property type="entry name" value="YchF-GTPase_C"/>
    <property type="match status" value="1"/>
</dbReference>
<dbReference type="GO" id="GO:0005737">
    <property type="term" value="C:cytoplasm"/>
    <property type="evidence" value="ECO:0007669"/>
    <property type="project" value="TreeGrafter"/>
</dbReference>
<dbReference type="InterPro" id="IPR031167">
    <property type="entry name" value="G_OBG"/>
</dbReference>
<keyword evidence="2" id="KW-0479">Metal-binding</keyword>
<dbReference type="PROSITE" id="PS51710">
    <property type="entry name" value="G_OBG"/>
    <property type="match status" value="1"/>
</dbReference>
<feature type="domain" description="OBG-type G" evidence="7">
    <location>
        <begin position="3"/>
        <end position="260"/>
    </location>
</feature>
<sequence length="368" mass="40299">MSLSVGIVGLPNVGKSTLFNALLKKQAAYVANFPFATIEPNVGIVPVPDSRLDGLARVIKESERMAELPPKVPATVEFLDIAGLIAGAHKGEGLGNKFLAHIRETSVVCHVLRVFTDPEIIREGSSNPQSDFETVETELKLADLQTLEKQAEPKGTTSKDELARWRTVSKLKEALQKGIPAREVELDEEEQKSARSLSLLTAKPILVALNVDETDLKQGGELEERYSQELGVDRNQVVTICAKTEAELAELSLEEQKAYLQELGVGEFGLEKLIQRAYATLGLINFLTAGVKEVRAWTIQNGISAQQAAGVIHSDFEKNFIKADVVNFEIFVEVGGWQAAREQGKVRSEGKEYFIQDGEVVEFKIGAA</sequence>
<dbReference type="SUPFAM" id="SSF81271">
    <property type="entry name" value="TGS-like"/>
    <property type="match status" value="1"/>
</dbReference>
<dbReference type="Proteomes" id="UP000176583">
    <property type="component" value="Unassembled WGS sequence"/>
</dbReference>
<evidence type="ECO:0000256" key="4">
    <source>
        <dbReference type="ARBA" id="ARBA00022840"/>
    </source>
</evidence>
<dbReference type="NCBIfam" id="TIGR00092">
    <property type="entry name" value="redox-regulated ATPase YchF"/>
    <property type="match status" value="1"/>
</dbReference>
<reference evidence="9 10" key="1">
    <citation type="journal article" date="2016" name="Nat. Commun.">
        <title>Thousands of microbial genomes shed light on interconnected biogeochemical processes in an aquifer system.</title>
        <authorList>
            <person name="Anantharaman K."/>
            <person name="Brown C.T."/>
            <person name="Hug L.A."/>
            <person name="Sharon I."/>
            <person name="Castelle C.J."/>
            <person name="Probst A.J."/>
            <person name="Thomas B.C."/>
            <person name="Singh A."/>
            <person name="Wilkins M.J."/>
            <person name="Karaoz U."/>
            <person name="Brodie E.L."/>
            <person name="Williams K.H."/>
            <person name="Hubbard S.S."/>
            <person name="Banfield J.F."/>
        </authorList>
    </citation>
    <scope>NUCLEOTIDE SEQUENCE [LARGE SCALE GENOMIC DNA]</scope>
</reference>
<dbReference type="GO" id="GO:0016887">
    <property type="term" value="F:ATP hydrolysis activity"/>
    <property type="evidence" value="ECO:0007669"/>
    <property type="project" value="UniProtKB-UniRule"/>
</dbReference>
<dbReference type="PROSITE" id="PS51880">
    <property type="entry name" value="TGS"/>
    <property type="match status" value="1"/>
</dbReference>
<name>A0A1F4UIU9_UNCKA</name>
<dbReference type="Gene3D" id="1.10.150.300">
    <property type="entry name" value="TGS-like domain"/>
    <property type="match status" value="1"/>
</dbReference>
<dbReference type="CDD" id="cd01900">
    <property type="entry name" value="YchF"/>
    <property type="match status" value="1"/>
</dbReference>
<feature type="binding site" evidence="6">
    <location>
        <begin position="12"/>
        <end position="17"/>
    </location>
    <ligand>
        <name>ATP</name>
        <dbReference type="ChEBI" id="CHEBI:30616"/>
    </ligand>
</feature>
<dbReference type="InterPro" id="IPR013029">
    <property type="entry name" value="YchF_C"/>
</dbReference>
<dbReference type="Gene3D" id="3.40.50.300">
    <property type="entry name" value="P-loop containing nucleotide triphosphate hydrolases"/>
    <property type="match status" value="1"/>
</dbReference>
<evidence type="ECO:0000256" key="2">
    <source>
        <dbReference type="ARBA" id="ARBA00022723"/>
    </source>
</evidence>
<dbReference type="AlphaFoldDB" id="A0A1F4UIU9"/>
<evidence type="ECO:0000256" key="1">
    <source>
        <dbReference type="ARBA" id="ARBA00001946"/>
    </source>
</evidence>
<dbReference type="GO" id="GO:0046872">
    <property type="term" value="F:metal ion binding"/>
    <property type="evidence" value="ECO:0007669"/>
    <property type="project" value="UniProtKB-KW"/>
</dbReference>
<evidence type="ECO:0000256" key="6">
    <source>
        <dbReference type="HAMAP-Rule" id="MF_00944"/>
    </source>
</evidence>
<dbReference type="InterPro" id="IPR041706">
    <property type="entry name" value="YchF_N"/>
</dbReference>
<evidence type="ECO:0000313" key="9">
    <source>
        <dbReference type="EMBL" id="OGC44847.1"/>
    </source>
</evidence>
<dbReference type="GO" id="GO:0043023">
    <property type="term" value="F:ribosomal large subunit binding"/>
    <property type="evidence" value="ECO:0007669"/>
    <property type="project" value="UniProtKB-UniRule"/>
</dbReference>
<dbReference type="PANTHER" id="PTHR23305">
    <property type="entry name" value="OBG GTPASE FAMILY"/>
    <property type="match status" value="1"/>
</dbReference>
<dbReference type="Pfam" id="PF01926">
    <property type="entry name" value="MMR_HSR1"/>
    <property type="match status" value="1"/>
</dbReference>
<evidence type="ECO:0000256" key="5">
    <source>
        <dbReference type="ARBA" id="ARBA00022842"/>
    </source>
</evidence>
<organism evidence="9 10">
    <name type="scientific">candidate division WWE3 bacterium RBG_19FT_COMBO_53_11</name>
    <dbReference type="NCBI Taxonomy" id="1802613"/>
    <lineage>
        <taxon>Bacteria</taxon>
        <taxon>Katanobacteria</taxon>
    </lineage>
</organism>
<dbReference type="InterPro" id="IPR004396">
    <property type="entry name" value="ATPase_YchF/OLA1"/>
</dbReference>
<evidence type="ECO:0000259" key="7">
    <source>
        <dbReference type="PROSITE" id="PS51710"/>
    </source>
</evidence>
<dbReference type="SUPFAM" id="SSF52540">
    <property type="entry name" value="P-loop containing nucleoside triphosphate hydrolases"/>
    <property type="match status" value="1"/>
</dbReference>
<dbReference type="PRINTS" id="PR00326">
    <property type="entry name" value="GTP1OBG"/>
</dbReference>
<dbReference type="CDD" id="cd04867">
    <property type="entry name" value="TGS_YchF_OLA1"/>
    <property type="match status" value="1"/>
</dbReference>